<proteinExistence type="predicted"/>
<evidence type="ECO:0000313" key="1">
    <source>
        <dbReference type="EMBL" id="RSX46115.1"/>
    </source>
</evidence>
<name>A0A430F5G0_9BIFI</name>
<evidence type="ECO:0008006" key="3">
    <source>
        <dbReference type="Google" id="ProtNLM"/>
    </source>
</evidence>
<keyword evidence="2" id="KW-1185">Reference proteome</keyword>
<gene>
    <name evidence="1" type="ORF">D2E22_1687</name>
</gene>
<dbReference type="RefSeq" id="WP_126032677.1">
    <property type="nucleotide sequence ID" value="NZ_QXGI01000008.1"/>
</dbReference>
<comment type="caution">
    <text evidence="1">The sequence shown here is derived from an EMBL/GenBank/DDBJ whole genome shotgun (WGS) entry which is preliminary data.</text>
</comment>
<dbReference type="OrthoDB" id="3232443at2"/>
<evidence type="ECO:0000313" key="2">
    <source>
        <dbReference type="Proteomes" id="UP000288052"/>
    </source>
</evidence>
<dbReference type="EMBL" id="QXGI01000008">
    <property type="protein sequence ID" value="RSX46115.1"/>
    <property type="molecule type" value="Genomic_DNA"/>
</dbReference>
<dbReference type="AlphaFoldDB" id="A0A430F5G0"/>
<sequence length="156" mass="17154">MTLQPFATVDELAEWLGEPIDEEPDQRRATRVLRAASNLVRSYTRQQWADEHGKLCEGLPEALADVTLSCAARYYVNPNAETQWTSQIDDAMDGGGRKVESSGIYLTESEQRMLDTVREQVSGVVAKSVASIATTRGDADGYTRDGGVPWFVVNGL</sequence>
<dbReference type="Proteomes" id="UP000288052">
    <property type="component" value="Unassembled WGS sequence"/>
</dbReference>
<protein>
    <recommendedName>
        <fullName evidence="3">Phage protein Gp19/Gp15/Gp42</fullName>
    </recommendedName>
</protein>
<organism evidence="1 2">
    <name type="scientific">Bifidobacterium castoris</name>
    <dbReference type="NCBI Taxonomy" id="2306972"/>
    <lineage>
        <taxon>Bacteria</taxon>
        <taxon>Bacillati</taxon>
        <taxon>Actinomycetota</taxon>
        <taxon>Actinomycetes</taxon>
        <taxon>Bifidobacteriales</taxon>
        <taxon>Bifidobacteriaceae</taxon>
        <taxon>Bifidobacterium</taxon>
    </lineage>
</organism>
<reference evidence="1 2" key="1">
    <citation type="submission" date="2018-09" db="EMBL/GenBank/DDBJ databases">
        <title>Characterization of the phylogenetic diversity of five novel species belonging to the genus Bifidobacterium.</title>
        <authorList>
            <person name="Lugli G.A."/>
            <person name="Duranti S."/>
            <person name="Milani C."/>
        </authorList>
    </citation>
    <scope>NUCLEOTIDE SEQUENCE [LARGE SCALE GENOMIC DNA]</scope>
    <source>
        <strain evidence="1 2">2020B</strain>
    </source>
</reference>
<accession>A0A430F5G0</accession>